<dbReference type="InterPro" id="IPR021153">
    <property type="entry name" value="HrcA_C"/>
</dbReference>
<dbReference type="OrthoDB" id="9783139at2"/>
<evidence type="ECO:0000259" key="6">
    <source>
        <dbReference type="Pfam" id="PF01628"/>
    </source>
</evidence>
<feature type="domain" description="Heat-inducible transcription repressor HrcA C-terminal" evidence="6">
    <location>
        <begin position="105"/>
        <end position="323"/>
    </location>
</feature>
<keyword evidence="2 5" id="KW-0805">Transcription regulation</keyword>
<dbReference type="KEGG" id="abat:CFX1CAM_2070"/>
<keyword evidence="1 5" id="KW-0678">Repressor</keyword>
<keyword evidence="4 5" id="KW-0804">Transcription</keyword>
<evidence type="ECO:0000256" key="2">
    <source>
        <dbReference type="ARBA" id="ARBA00023015"/>
    </source>
</evidence>
<dbReference type="InterPro" id="IPR036390">
    <property type="entry name" value="WH_DNA-bd_sf"/>
</dbReference>
<evidence type="ECO:0000313" key="8">
    <source>
        <dbReference type="Proteomes" id="UP000195514"/>
    </source>
</evidence>
<keyword evidence="3 5" id="KW-0346">Stress response</keyword>
<evidence type="ECO:0000313" key="7">
    <source>
        <dbReference type="EMBL" id="SMX55135.1"/>
    </source>
</evidence>
<dbReference type="AlphaFoldDB" id="A0A1Y6K618"/>
<dbReference type="InterPro" id="IPR029016">
    <property type="entry name" value="GAF-like_dom_sf"/>
</dbReference>
<dbReference type="SUPFAM" id="SSF55781">
    <property type="entry name" value="GAF domain-like"/>
    <property type="match status" value="1"/>
</dbReference>
<dbReference type="PANTHER" id="PTHR34824">
    <property type="entry name" value="HEAT-INDUCIBLE TRANSCRIPTION REPRESSOR HRCA"/>
    <property type="match status" value="1"/>
</dbReference>
<dbReference type="InterPro" id="IPR002571">
    <property type="entry name" value="HrcA"/>
</dbReference>
<dbReference type="Pfam" id="PF01628">
    <property type="entry name" value="HrcA"/>
    <property type="match status" value="1"/>
</dbReference>
<sequence>MRLTDRQKLILTLVIHEHIQTAQPVGSKTLVLKYNLAMSSATIRNEMSVLTEHNLLRQPHTSAGRVPTEEGYRFFVGNLIQKSTLPTATRRTISHQFYQSRQDVEQWLKLAASVLANQSQAASLVTAPHADKTIFKHLELIAARGRQVLMVLVLMGGEIRQQFITLAEAVSQERLSEVANRISHQCTRCDIDDIARLRPQFDALGQDIIDILLAEMTLIEESVTGEIYLDGMAYVLSEPEFAESDEARQALHILEESSLLENLLASTMMNTDVGGIQVLIGGEGTWEELRQCSVILARYGDPQSLTGSIGVLGPIRMPYDRTISTVQFVANVLSDLVSESLVV</sequence>
<dbReference type="Gene3D" id="3.30.390.60">
    <property type="entry name" value="Heat-inducible transcription repressor hrca homolog, domain 3"/>
    <property type="match status" value="1"/>
</dbReference>
<dbReference type="RefSeq" id="WP_087862921.1">
    <property type="nucleotide sequence ID" value="NZ_LT859958.1"/>
</dbReference>
<dbReference type="InterPro" id="IPR036388">
    <property type="entry name" value="WH-like_DNA-bd_sf"/>
</dbReference>
<proteinExistence type="inferred from homology"/>
<evidence type="ECO:0000256" key="3">
    <source>
        <dbReference type="ARBA" id="ARBA00023016"/>
    </source>
</evidence>
<dbReference type="NCBIfam" id="TIGR00331">
    <property type="entry name" value="hrcA"/>
    <property type="match status" value="1"/>
</dbReference>
<keyword evidence="8" id="KW-1185">Reference proteome</keyword>
<dbReference type="Proteomes" id="UP000195514">
    <property type="component" value="Chromosome I"/>
</dbReference>
<comment type="similarity">
    <text evidence="5">Belongs to the HrcA family.</text>
</comment>
<dbReference type="GO" id="GO:0045892">
    <property type="term" value="P:negative regulation of DNA-templated transcription"/>
    <property type="evidence" value="ECO:0007669"/>
    <property type="project" value="UniProtKB-UniRule"/>
</dbReference>
<dbReference type="PANTHER" id="PTHR34824:SF1">
    <property type="entry name" value="HEAT-INDUCIBLE TRANSCRIPTION REPRESSOR HRCA"/>
    <property type="match status" value="1"/>
</dbReference>
<accession>A0A1Y6K618</accession>
<reference evidence="8" key="1">
    <citation type="submission" date="2017-05" db="EMBL/GenBank/DDBJ databases">
        <authorList>
            <person name="Kirkegaard R."/>
            <person name="Mcilroy J S."/>
        </authorList>
    </citation>
    <scope>NUCLEOTIDE SEQUENCE [LARGE SCALE GENOMIC DNA]</scope>
</reference>
<dbReference type="Gene3D" id="1.10.10.10">
    <property type="entry name" value="Winged helix-like DNA-binding domain superfamily/Winged helix DNA-binding domain"/>
    <property type="match status" value="1"/>
</dbReference>
<organism evidence="7 8">
    <name type="scientific">Candidatus Brevifilum fermentans</name>
    <dbReference type="NCBI Taxonomy" id="1986204"/>
    <lineage>
        <taxon>Bacteria</taxon>
        <taxon>Bacillati</taxon>
        <taxon>Chloroflexota</taxon>
        <taxon>Anaerolineae</taxon>
        <taxon>Anaerolineales</taxon>
        <taxon>Anaerolineaceae</taxon>
        <taxon>Candidatus Brevifilum</taxon>
    </lineage>
</organism>
<dbReference type="HAMAP" id="MF_00081">
    <property type="entry name" value="HrcA"/>
    <property type="match status" value="1"/>
</dbReference>
<gene>
    <name evidence="5 7" type="primary">hrcA</name>
    <name evidence="7" type="ORF">CFX1CAM_2070</name>
</gene>
<dbReference type="Gene3D" id="3.30.450.40">
    <property type="match status" value="1"/>
</dbReference>
<evidence type="ECO:0000256" key="4">
    <source>
        <dbReference type="ARBA" id="ARBA00023163"/>
    </source>
</evidence>
<name>A0A1Y6K618_9CHLR</name>
<dbReference type="PIRSF" id="PIRSF005485">
    <property type="entry name" value="HrcA"/>
    <property type="match status" value="1"/>
</dbReference>
<dbReference type="EMBL" id="LT859958">
    <property type="protein sequence ID" value="SMX55135.1"/>
    <property type="molecule type" value="Genomic_DNA"/>
</dbReference>
<dbReference type="GO" id="GO:0003677">
    <property type="term" value="F:DNA binding"/>
    <property type="evidence" value="ECO:0007669"/>
    <property type="project" value="InterPro"/>
</dbReference>
<evidence type="ECO:0000256" key="5">
    <source>
        <dbReference type="HAMAP-Rule" id="MF_00081"/>
    </source>
</evidence>
<protein>
    <recommendedName>
        <fullName evidence="5">Heat-inducible transcription repressor HrcA</fullName>
    </recommendedName>
</protein>
<evidence type="ECO:0000256" key="1">
    <source>
        <dbReference type="ARBA" id="ARBA00022491"/>
    </source>
</evidence>
<dbReference type="SUPFAM" id="SSF46785">
    <property type="entry name" value="Winged helix' DNA-binding domain"/>
    <property type="match status" value="1"/>
</dbReference>
<dbReference type="InterPro" id="IPR023120">
    <property type="entry name" value="WHTH_transcript_rep_HrcA_IDD"/>
</dbReference>
<comment type="function">
    <text evidence="5">Negative regulator of class I heat shock genes (grpE-dnaK-dnaJ and groELS operons). Prevents heat-shock induction of these operons.</text>
</comment>